<dbReference type="PROSITE" id="PS00089">
    <property type="entry name" value="RIBORED_LARGE"/>
    <property type="match status" value="1"/>
</dbReference>
<evidence type="ECO:0000256" key="3">
    <source>
        <dbReference type="ARBA" id="ARBA00022705"/>
    </source>
</evidence>
<evidence type="ECO:0000256" key="9">
    <source>
        <dbReference type="RuleBase" id="RU003410"/>
    </source>
</evidence>
<gene>
    <name evidence="11" type="primary">ORF61</name>
    <name evidence="8" type="synonym">RIR1</name>
</gene>
<evidence type="ECO:0000256" key="8">
    <source>
        <dbReference type="HAMAP-Rule" id="MF_04026"/>
    </source>
</evidence>
<evidence type="ECO:0000256" key="2">
    <source>
        <dbReference type="ARBA" id="ARBA00022518"/>
    </source>
</evidence>
<feature type="site" description="Important for electron transfer" evidence="8">
    <location>
        <position position="722"/>
    </location>
</feature>
<dbReference type="Pfam" id="PF02867">
    <property type="entry name" value="Ribonuc_red_lgC"/>
    <property type="match status" value="1"/>
</dbReference>
<comment type="catalytic activity">
    <reaction evidence="8 9">
        <text>a 2'-deoxyribonucleoside 5'-diphosphate + [thioredoxin]-disulfide + H2O = a ribonucleoside 5'-diphosphate + [thioredoxin]-dithiol</text>
        <dbReference type="Rhea" id="RHEA:23252"/>
        <dbReference type="Rhea" id="RHEA-COMP:10698"/>
        <dbReference type="Rhea" id="RHEA-COMP:10700"/>
        <dbReference type="ChEBI" id="CHEBI:15377"/>
        <dbReference type="ChEBI" id="CHEBI:29950"/>
        <dbReference type="ChEBI" id="CHEBI:50058"/>
        <dbReference type="ChEBI" id="CHEBI:57930"/>
        <dbReference type="ChEBI" id="CHEBI:73316"/>
        <dbReference type="EC" id="1.17.4.1"/>
    </reaction>
</comment>
<feature type="binding site" evidence="8">
    <location>
        <position position="180"/>
    </location>
    <ligand>
        <name>substrate</name>
    </ligand>
</feature>
<feature type="site" description="Interacts with thioredoxin/glutaredoxin" evidence="8">
    <location>
        <position position="771"/>
    </location>
</feature>
<dbReference type="SUPFAM" id="SSF51998">
    <property type="entry name" value="PFL-like glycyl radical enzymes"/>
    <property type="match status" value="1"/>
</dbReference>
<sequence length="783" mass="88233">METQNMEVETVQTVSPIDAAIAELKLMAGHSHEANLLAGRLLHFKMREVCTQSVSQYLDVFARVLDEGLCAFIGNYSQSLDEMVQRYVSGGFAAVKENGYLAAARFYDTYVLRNEDIYESVPHMFMRIATFCAYYCIQNECLFKTLKHMELDRGNVVENAIDLITYFFEMVASQQVCCATPVMRSAGLRDANLSSCFILAPTLDSEEKTVEAVFSELTKLLACKSGVGMDLTTYSHGKNLHALLKAMDGQICYFNDHNIRPVSVAAYMEIWHTNIMDFLTAKLPENPERCSNIFQGVCIPEIFFRTYKNDPESNWYLFDPSKAEILTHSYGYMFSIAYAGLVEQGAYEAVVPIKSVMFALVSCIIKTGGPYVLNKKAINRHDWHEWSSHQSRAINCANLCAEVIQYPGDNVSTCNLANICLPKCLEDDKYTSGKSCLLTYEREFSIEKLERATEAAVFIINACIYGGTLPTQRARRGQSDRSMGIGVQGLADTFALMGLGYFDGGSEILDQKIAETLYFNALNTSINLVKIGKGEPYANYEESKHAIGVLHWHDWDMCSPMVYTRDEWEDLARSCEVHGVYNSQFVAYMPTAGTGQITGYSDSFYPFYSSMSSKVSNKEEILRPNMTLMSRMSDREVQLLRECNWDIAKLPEPLLQKYRIFLSAFDYDPSLYVRRAMLRAPFIDQSQSMTLFLNEDYASSASNIKNLLMYGWECGLKTLMYYCRIRKTATSNEFECVRRNSQQKYVNCAGGEGAEGEEPSDNCIKVEGAMCSLSSGASCLHCQ</sequence>
<evidence type="ECO:0000256" key="4">
    <source>
        <dbReference type="ARBA" id="ARBA00022741"/>
    </source>
</evidence>
<dbReference type="InterPro" id="IPR000788">
    <property type="entry name" value="RNR_lg_C"/>
</dbReference>
<feature type="active site" description="Cysteine radical intermediate" evidence="8">
    <location>
        <position position="400"/>
    </location>
</feature>
<evidence type="ECO:0000313" key="11">
    <source>
        <dbReference type="EMBL" id="ACY41131.1"/>
    </source>
</evidence>
<dbReference type="InterPro" id="IPR013346">
    <property type="entry name" value="NrdE_NrdA_C"/>
</dbReference>
<dbReference type="PRINTS" id="PR01183">
    <property type="entry name" value="RIBORDTASEM1"/>
</dbReference>
<evidence type="ECO:0000256" key="1">
    <source>
        <dbReference type="ARBA" id="ARBA00010406"/>
    </source>
</evidence>
<keyword evidence="12" id="KW-1185">Reference proteome</keyword>
<comment type="subunit">
    <text evidence="8">Heterotetramer composed of a homodimer of the large subunit (R1) and a homodimer of the small subunit (R2). Larger multisubunit protein complex are also active, composed of (R1)n(R2)n.</text>
</comment>
<keyword evidence="4 8" id="KW-0547">Nucleotide-binding</keyword>
<feature type="binding site" evidence="8">
    <location>
        <begin position="398"/>
        <end position="402"/>
    </location>
    <ligand>
        <name>substrate</name>
    </ligand>
</feature>
<evidence type="ECO:0000313" key="12">
    <source>
        <dbReference type="Proteomes" id="UP000158501"/>
    </source>
</evidence>
<dbReference type="GO" id="GO:0005524">
    <property type="term" value="F:ATP binding"/>
    <property type="evidence" value="ECO:0007669"/>
    <property type="project" value="UniProtKB-UniRule"/>
</dbReference>
<keyword evidence="2 8" id="KW-0244">Early protein</keyword>
<evidence type="ECO:0000256" key="6">
    <source>
        <dbReference type="ARBA" id="ARBA00023002"/>
    </source>
</evidence>
<keyword evidence="9" id="KW-0215">Deoxyribonucleotide synthesis</keyword>
<dbReference type="InterPro" id="IPR008926">
    <property type="entry name" value="RNR_R1-su_N"/>
</dbReference>
<dbReference type="GO" id="GO:0004748">
    <property type="term" value="F:ribonucleoside-diphosphate reductase activity, thioredoxin disulfide as acceptor"/>
    <property type="evidence" value="ECO:0007669"/>
    <property type="project" value="UniProtKB-UniRule"/>
</dbReference>
<comment type="similarity">
    <text evidence="1 8 9">Belongs to the ribonucleoside diphosphate reductase large chain family.</text>
</comment>
<feature type="site" description="Important for hydrogen atom transfer" evidence="8">
    <location>
        <position position="414"/>
    </location>
</feature>
<protein>
    <recommendedName>
        <fullName evidence="8">Ribonucleoside-diphosphate reductase large subunit</fullName>
        <shortName evidence="8">R1</shortName>
        <ecNumber evidence="8">1.17.4.1</ecNumber>
    </recommendedName>
    <alternativeName>
        <fullName evidence="8">Ribonucleotide reductase large subunit</fullName>
    </alternativeName>
</protein>
<keyword evidence="3" id="KW-0235">DNA replication</keyword>
<name>D0U1Q0_9GAMA</name>
<proteinExistence type="inferred from homology"/>
<dbReference type="SUPFAM" id="SSF48168">
    <property type="entry name" value="R1 subunit of ribonucleotide reductase, N-terminal domain"/>
    <property type="match status" value="1"/>
</dbReference>
<dbReference type="InterPro" id="IPR039718">
    <property type="entry name" value="Rrm1"/>
</dbReference>
<comment type="function">
    <text evidence="9">Provides the precursors necessary for DNA synthesis. Catalyzes the biosynthesis of deoxyribonucleotides from the corresponding ribonucleotides.</text>
</comment>
<feature type="domain" description="Ribonucleotide reductase large subunit" evidence="10">
    <location>
        <begin position="568"/>
        <end position="590"/>
    </location>
</feature>
<reference evidence="11 12" key="1">
    <citation type="journal article" date="2010" name="J. Gen. Virol.">
        <title>Characterization of a novel wood mouse virus related to murid herpesvirus 4.</title>
        <authorList>
            <person name="Hughes D.J."/>
            <person name="Kipar A."/>
            <person name="Milligan S.G."/>
            <person name="Cunningham C."/>
            <person name="Sanders M."/>
            <person name="Quail M.A."/>
            <person name="Rajandream M.A."/>
            <person name="Efstathiou S."/>
            <person name="Bowden R.J."/>
            <person name="Chastel C."/>
            <person name="Bennett M."/>
            <person name="Sample J.T."/>
            <person name="Barrell B."/>
            <person name="Davison A.J."/>
            <person name="Stewart J.P."/>
        </authorList>
    </citation>
    <scope>NUCLEOTIDE SEQUENCE [LARGE SCALE GENOMIC DNA]</scope>
    <source>
        <strain evidence="11">WM8</strain>
    </source>
</reference>
<dbReference type="KEGG" id="vg:65101016"/>
<evidence type="ECO:0000256" key="5">
    <source>
        <dbReference type="ARBA" id="ARBA00022840"/>
    </source>
</evidence>
<dbReference type="PANTHER" id="PTHR11573:SF6">
    <property type="entry name" value="RIBONUCLEOSIDE-DIPHOSPHATE REDUCTASE LARGE SUBUNIT"/>
    <property type="match status" value="1"/>
</dbReference>
<organism evidence="11 12">
    <name type="scientific">Wood mouse herpesvirus</name>
    <dbReference type="NCBI Taxonomy" id="432370"/>
    <lineage>
        <taxon>Viruses</taxon>
        <taxon>Duplodnaviria</taxon>
        <taxon>Heunggongvirae</taxon>
        <taxon>Peploviricota</taxon>
        <taxon>Herviviricetes</taxon>
        <taxon>Herpesvirales</taxon>
        <taxon>Orthoherpesviridae</taxon>
        <taxon>Gammaherpesvirinae</taxon>
        <taxon>Rhadinovirus</taxon>
        <taxon>Rhadinovirus muridgamma7</taxon>
        <taxon>Murid gammaherpesvirus 7</taxon>
    </lineage>
</organism>
<keyword evidence="6 8" id="KW-0560">Oxidoreductase</keyword>
<dbReference type="GO" id="GO:0016032">
    <property type="term" value="P:viral process"/>
    <property type="evidence" value="ECO:0007669"/>
    <property type="project" value="UniProtKB-UniRule"/>
</dbReference>
<evidence type="ECO:0000256" key="7">
    <source>
        <dbReference type="ARBA" id="ARBA00023157"/>
    </source>
</evidence>
<keyword evidence="5 8" id="KW-0067">ATP-binding</keyword>
<feature type="binding site" evidence="8">
    <location>
        <begin position="590"/>
        <end position="594"/>
    </location>
    <ligand>
        <name>substrate</name>
    </ligand>
</feature>
<dbReference type="Gene3D" id="3.20.70.20">
    <property type="match status" value="1"/>
</dbReference>
<dbReference type="HAMAP" id="MF_04026">
    <property type="entry name" value="HSV_RIR1"/>
    <property type="match status" value="1"/>
</dbReference>
<dbReference type="GO" id="GO:0006260">
    <property type="term" value="P:DNA replication"/>
    <property type="evidence" value="ECO:0007669"/>
    <property type="project" value="UniProtKB-KW"/>
</dbReference>
<dbReference type="InterPro" id="IPR013509">
    <property type="entry name" value="RNR_lsu_N"/>
</dbReference>
<dbReference type="GeneID" id="65101016"/>
<dbReference type="InterPro" id="IPR034717">
    <property type="entry name" value="HSV_RIR1"/>
</dbReference>
<comment type="caution">
    <text evidence="8">Lacks conserved residue(s) required for the propagation of feature annotation.</text>
</comment>
<feature type="site" description="Important for hydrogen atom transfer" evidence="8">
    <location>
        <position position="196"/>
    </location>
</feature>
<dbReference type="RefSeq" id="YP_010085935.1">
    <property type="nucleotide sequence ID" value="NC_055233.1"/>
</dbReference>
<feature type="site" description="Important for electron transfer" evidence="8">
    <location>
        <position position="721"/>
    </location>
</feature>
<dbReference type="Pfam" id="PF00317">
    <property type="entry name" value="Ribonuc_red_lgN"/>
    <property type="match status" value="1"/>
</dbReference>
<dbReference type="EMBL" id="GQ169129">
    <property type="protein sequence ID" value="ACY41131.1"/>
    <property type="molecule type" value="Genomic_DNA"/>
</dbReference>
<dbReference type="EC" id="1.17.4.1" evidence="8"/>
<accession>D0U1Q0</accession>
<keyword evidence="7 8" id="KW-1015">Disulfide bond</keyword>
<dbReference type="NCBIfam" id="TIGR02506">
    <property type="entry name" value="NrdE_NrdA"/>
    <property type="match status" value="1"/>
</dbReference>
<evidence type="ECO:0000259" key="10">
    <source>
        <dbReference type="PROSITE" id="PS00089"/>
    </source>
</evidence>
<feature type="active site" description="Proton acceptor" evidence="8">
    <location>
        <position position="402"/>
    </location>
</feature>
<feature type="binding site" evidence="8">
    <location>
        <position position="226"/>
    </location>
    <ligand>
        <name>substrate</name>
    </ligand>
</feature>
<dbReference type="UniPathway" id="UPA00326"/>
<dbReference type="GO" id="GO:0009263">
    <property type="term" value="P:deoxyribonucleotide biosynthetic process"/>
    <property type="evidence" value="ECO:0007669"/>
    <property type="project" value="UniProtKB-KW"/>
</dbReference>
<dbReference type="PANTHER" id="PTHR11573">
    <property type="entry name" value="RIBONUCLEOSIDE-DIPHOSPHATE REDUCTASE LARGE CHAIN"/>
    <property type="match status" value="1"/>
</dbReference>
<feature type="binding site" evidence="8">
    <location>
        <begin position="195"/>
        <end position="196"/>
    </location>
    <ligand>
        <name>substrate</name>
    </ligand>
</feature>
<comment type="function">
    <text evidence="8">Ribonucleoside-diphosphate reductase holoenzyme provides the precursors necessary for viral DNA synthesis. Allows virus growth in non-dividing cells, as well as reactivation from latency in infected hosts. Catalyzes the biosynthesis of deoxyribonucleotides from the corresponding ribonucleotides.</text>
</comment>
<feature type="active site" description="Proton acceptor" evidence="8">
    <location>
        <position position="398"/>
    </location>
</feature>
<dbReference type="Proteomes" id="UP000158501">
    <property type="component" value="Segment"/>
</dbReference>